<organism evidence="1 2">
    <name type="scientific">Basidiobolus meristosporus CBS 931.73</name>
    <dbReference type="NCBI Taxonomy" id="1314790"/>
    <lineage>
        <taxon>Eukaryota</taxon>
        <taxon>Fungi</taxon>
        <taxon>Fungi incertae sedis</taxon>
        <taxon>Zoopagomycota</taxon>
        <taxon>Entomophthoromycotina</taxon>
        <taxon>Basidiobolomycetes</taxon>
        <taxon>Basidiobolales</taxon>
        <taxon>Basidiobolaceae</taxon>
        <taxon>Basidiobolus</taxon>
    </lineage>
</organism>
<dbReference type="Proteomes" id="UP000193498">
    <property type="component" value="Unassembled WGS sequence"/>
</dbReference>
<dbReference type="InParanoid" id="A0A1Y1VRA4"/>
<gene>
    <name evidence="1" type="ORF">K493DRAFT_365211</name>
</gene>
<keyword evidence="2" id="KW-1185">Reference proteome</keyword>
<accession>A0A1Y1VRA4</accession>
<evidence type="ECO:0000313" key="2">
    <source>
        <dbReference type="Proteomes" id="UP000193498"/>
    </source>
</evidence>
<dbReference type="OrthoDB" id="5428024at2759"/>
<dbReference type="AlphaFoldDB" id="A0A1Y1VRA4"/>
<sequence length="437" mass="47623">MAHSQEISAAREKYINHFEIMLSHCDQLDAKLATFETASEAAGDRLTSVYDTLETHLNNIKVAKTTGSAVAILGTILCFTPAALLGAGLVTAGTCTSVGADALGGFLFEHDASEEFGSIMRTYNSASKDLADTFEGIEKTKEDMADSLAELIKLLRDLPLPSGDSQMHVPRNPGMPDLEPAQLQGPNIFSQAALRGLSLTPGGLKFLEEIFAKGGGKAVTKVVPFLGKLAPVVGIFVNVLDIANTWTNSNETLEQANKLKSEITTNTTAVRDAVKALKASLESQIGSPTVLENLRKLLRIRKSPPGRDPRPPPLTPEEVCKITKFMNSMIDTAFVVIAQLVSYKPDNDNDKEPAAQYWAEFIPKPTVLQLSESAFTAPVVDSVYDLYRQPPPKAEYKDKDEQIKRDSGRWPAPMWFINECEPVLFGGIMLQEEHMTG</sequence>
<protein>
    <submittedName>
        <fullName evidence="1">Uncharacterized protein</fullName>
    </submittedName>
</protein>
<evidence type="ECO:0000313" key="1">
    <source>
        <dbReference type="EMBL" id="ORX63585.1"/>
    </source>
</evidence>
<name>A0A1Y1VRA4_9FUNG</name>
<dbReference type="EMBL" id="MCFE01001292">
    <property type="protein sequence ID" value="ORX63585.1"/>
    <property type="molecule type" value="Genomic_DNA"/>
</dbReference>
<comment type="caution">
    <text evidence="1">The sequence shown here is derived from an EMBL/GenBank/DDBJ whole genome shotgun (WGS) entry which is preliminary data.</text>
</comment>
<proteinExistence type="predicted"/>
<reference evidence="1 2" key="1">
    <citation type="submission" date="2016-07" db="EMBL/GenBank/DDBJ databases">
        <title>Pervasive Adenine N6-methylation of Active Genes in Fungi.</title>
        <authorList>
            <consortium name="DOE Joint Genome Institute"/>
            <person name="Mondo S.J."/>
            <person name="Dannebaum R.O."/>
            <person name="Kuo R.C."/>
            <person name="Labutti K."/>
            <person name="Haridas S."/>
            <person name="Kuo A."/>
            <person name="Salamov A."/>
            <person name="Ahrendt S.R."/>
            <person name="Lipzen A."/>
            <person name="Sullivan W."/>
            <person name="Andreopoulos W.B."/>
            <person name="Clum A."/>
            <person name="Lindquist E."/>
            <person name="Daum C."/>
            <person name="Ramamoorthy G.K."/>
            <person name="Gryganskyi A."/>
            <person name="Culley D."/>
            <person name="Magnuson J.K."/>
            <person name="James T.Y."/>
            <person name="O'Malley M.A."/>
            <person name="Stajich J.E."/>
            <person name="Spatafora J.W."/>
            <person name="Visel A."/>
            <person name="Grigoriev I.V."/>
        </authorList>
    </citation>
    <scope>NUCLEOTIDE SEQUENCE [LARGE SCALE GENOMIC DNA]</scope>
    <source>
        <strain evidence="1 2">CBS 931.73</strain>
    </source>
</reference>